<feature type="domain" description="SnoaL-like" evidence="1">
    <location>
        <begin position="14"/>
        <end position="108"/>
    </location>
</feature>
<dbReference type="Proteomes" id="UP001521150">
    <property type="component" value="Unassembled WGS sequence"/>
</dbReference>
<comment type="caution">
    <text evidence="2">The sequence shown here is derived from an EMBL/GenBank/DDBJ whole genome shotgun (WGS) entry which is preliminary data.</text>
</comment>
<dbReference type="EMBL" id="JAJVCN010000004">
    <property type="protein sequence ID" value="MCE7010342.1"/>
    <property type="molecule type" value="Genomic_DNA"/>
</dbReference>
<reference evidence="2 3" key="1">
    <citation type="submission" date="2021-12" db="EMBL/GenBank/DDBJ databases">
        <title>Genome sequence of Kibdelosporangium philippinense ATCC 49844.</title>
        <authorList>
            <person name="Fedorov E.A."/>
            <person name="Omeragic M."/>
            <person name="Shalygina K.F."/>
            <person name="Maclea K.S."/>
        </authorList>
    </citation>
    <scope>NUCLEOTIDE SEQUENCE [LARGE SCALE GENOMIC DNA]</scope>
    <source>
        <strain evidence="2 3">ATCC 49844</strain>
    </source>
</reference>
<accession>A0ABS8ZRW0</accession>
<sequence length="220" mass="24630">MPFDRLVGEWTNIWNGNLALIDSAIHPDFIAHAAPLTGGPATTTEGRDHLRTWVSANHTAMDDLRFTTHVGPFVDDPFIVLRWHAQGREIEFYGTDILRVVDGKIAEYWVNSDSLWFAQQMGIGRARAQKQPCGNLFGRLASGYEPRDVHLLDGEFVEGVRRSVPRLCARRAQFVRGTAGEGVHPDGGEHLVRSTELVAGVSLRFWRRSHSPYSKCALAR</sequence>
<proteinExistence type="predicted"/>
<evidence type="ECO:0000259" key="1">
    <source>
        <dbReference type="Pfam" id="PF12680"/>
    </source>
</evidence>
<evidence type="ECO:0000313" key="2">
    <source>
        <dbReference type="EMBL" id="MCE7010342.1"/>
    </source>
</evidence>
<evidence type="ECO:0000313" key="3">
    <source>
        <dbReference type="Proteomes" id="UP001521150"/>
    </source>
</evidence>
<keyword evidence="3" id="KW-1185">Reference proteome</keyword>
<dbReference type="InterPro" id="IPR037401">
    <property type="entry name" value="SnoaL-like"/>
</dbReference>
<dbReference type="InterPro" id="IPR032710">
    <property type="entry name" value="NTF2-like_dom_sf"/>
</dbReference>
<organism evidence="2 3">
    <name type="scientific">Kibdelosporangium philippinense</name>
    <dbReference type="NCBI Taxonomy" id="211113"/>
    <lineage>
        <taxon>Bacteria</taxon>
        <taxon>Bacillati</taxon>
        <taxon>Actinomycetota</taxon>
        <taxon>Actinomycetes</taxon>
        <taxon>Pseudonocardiales</taxon>
        <taxon>Pseudonocardiaceae</taxon>
        <taxon>Kibdelosporangium</taxon>
    </lineage>
</organism>
<dbReference type="SUPFAM" id="SSF54427">
    <property type="entry name" value="NTF2-like"/>
    <property type="match status" value="1"/>
</dbReference>
<name>A0ABS8ZRW0_9PSEU</name>
<dbReference type="Gene3D" id="3.10.450.50">
    <property type="match status" value="1"/>
</dbReference>
<dbReference type="Pfam" id="PF12680">
    <property type="entry name" value="SnoaL_2"/>
    <property type="match status" value="1"/>
</dbReference>
<gene>
    <name evidence="2" type="ORF">LWC34_47195</name>
</gene>
<protein>
    <submittedName>
        <fullName evidence="2">Ester cyclase</fullName>
    </submittedName>
</protein>